<dbReference type="SUPFAM" id="SSF56349">
    <property type="entry name" value="DNA breaking-rejoining enzymes"/>
    <property type="match status" value="1"/>
</dbReference>
<dbReference type="GO" id="GO:0003677">
    <property type="term" value="F:DNA binding"/>
    <property type="evidence" value="ECO:0007669"/>
    <property type="project" value="InterPro"/>
</dbReference>
<organism evidence="2 3">
    <name type="scientific">Streptomyces griseochromogenes</name>
    <dbReference type="NCBI Taxonomy" id="68214"/>
    <lineage>
        <taxon>Bacteria</taxon>
        <taxon>Bacillati</taxon>
        <taxon>Actinomycetota</taxon>
        <taxon>Actinomycetes</taxon>
        <taxon>Kitasatosporales</taxon>
        <taxon>Streptomycetaceae</taxon>
        <taxon>Streptomyces</taxon>
    </lineage>
</organism>
<evidence type="ECO:0008006" key="4">
    <source>
        <dbReference type="Google" id="ProtNLM"/>
    </source>
</evidence>
<dbReference type="KEGG" id="sgs:AVL59_10725"/>
<sequence>MCTFTRAHGKLIRGRAIPDLAQVQTVLEEMATERGVGETWRFHTSEGLRLALASRPPDERLVRPEALVDLPQMGPTLHAALKRAGMLAPLRPRLVPFWMSADVGNCRECLAWTNERDQRCASCQNWAIGRPTGPCHRCGRKLPLRDDHRRSCVLLIAETEYDVDGILLDGGDQLWFGGPFALHLICTRAREGGLYGRRRLQIKRREAVAASRAARPVSVHLARPGQLELFHLARDWNRLDERRLPALTPAAKEVLDGFVTHIRARGWTMQALGPSIRTLRVLLAYLGGEAPLLEEDVRLLARRSCFSGARVINYWRPTGRLGPNHRANAYLARARRAADDAPGSFRPLVHRWIDVLCGQASQPSWPLAPSTVSSHVRLAAPVLCAWCADGVIDLRAITREDIGAALQPKRGQAASSLATALRSLFRALKRERLIFRDPARGVSTTSAVTLPGPLPDDRLRGTLDRMPSVRHQLTFVLAAVHALSGHDQRHLLLDDLDLSRGTLLVRRRDKPVHTLYLDDLTFRLARRWRAERHRRWPTSTNPYLLVTVCTAVDDTHPAVSPQAITKSLRRLGLQVGRLRMDRILDEAKHTADPVHLIRLFGLSPYTARQYVRAAHPYGGGPSPL</sequence>
<evidence type="ECO:0000313" key="2">
    <source>
        <dbReference type="EMBL" id="ANP50022.1"/>
    </source>
</evidence>
<evidence type="ECO:0000256" key="1">
    <source>
        <dbReference type="ARBA" id="ARBA00023172"/>
    </source>
</evidence>
<dbReference type="InterPro" id="IPR011010">
    <property type="entry name" value="DNA_brk_join_enz"/>
</dbReference>
<dbReference type="STRING" id="68214.AVL59_10725"/>
<evidence type="ECO:0000313" key="3">
    <source>
        <dbReference type="Proteomes" id="UP000092659"/>
    </source>
</evidence>
<dbReference type="GO" id="GO:0015074">
    <property type="term" value="P:DNA integration"/>
    <property type="evidence" value="ECO:0007669"/>
    <property type="project" value="InterPro"/>
</dbReference>
<dbReference type="InterPro" id="IPR013762">
    <property type="entry name" value="Integrase-like_cat_sf"/>
</dbReference>
<gene>
    <name evidence="2" type="ORF">AVL59_10725</name>
</gene>
<dbReference type="GO" id="GO:0006310">
    <property type="term" value="P:DNA recombination"/>
    <property type="evidence" value="ECO:0007669"/>
    <property type="project" value="UniProtKB-KW"/>
</dbReference>
<dbReference type="EMBL" id="CP016279">
    <property type="protein sequence ID" value="ANP50022.1"/>
    <property type="molecule type" value="Genomic_DNA"/>
</dbReference>
<keyword evidence="1" id="KW-0233">DNA recombination</keyword>
<reference evidence="2 3" key="1">
    <citation type="submission" date="2016-06" db="EMBL/GenBank/DDBJ databases">
        <title>Complete genome sequence of Streptomyces griseochromogenes ATCC 14511, the Blasticidin S producer.</title>
        <authorList>
            <person name="Wu L."/>
        </authorList>
    </citation>
    <scope>NUCLEOTIDE SEQUENCE [LARGE SCALE GENOMIC DNA]</scope>
    <source>
        <strain evidence="2 3">ATCC 14511</strain>
    </source>
</reference>
<accession>A0A1B1AU23</accession>
<dbReference type="Gene3D" id="1.10.443.10">
    <property type="entry name" value="Intergrase catalytic core"/>
    <property type="match status" value="1"/>
</dbReference>
<protein>
    <recommendedName>
        <fullName evidence="4">Integrase</fullName>
    </recommendedName>
</protein>
<proteinExistence type="predicted"/>
<name>A0A1B1AU23_9ACTN</name>
<dbReference type="AlphaFoldDB" id="A0A1B1AU23"/>
<dbReference type="Proteomes" id="UP000092659">
    <property type="component" value="Chromosome"/>
</dbReference>